<comment type="caution">
    <text evidence="10">The sequence shown here is derived from an EMBL/GenBank/DDBJ whole genome shotgun (WGS) entry which is preliminary data.</text>
</comment>
<comment type="subcellular location">
    <subcellularLocation>
        <location evidence="1 7">Cell membrane</location>
        <topology evidence="1 7">Multi-pass membrane protein</topology>
    </subcellularLocation>
</comment>
<evidence type="ECO:0000256" key="1">
    <source>
        <dbReference type="ARBA" id="ARBA00004651"/>
    </source>
</evidence>
<feature type="transmembrane region" description="Helical" evidence="7">
    <location>
        <begin position="292"/>
        <end position="313"/>
    </location>
</feature>
<feature type="transmembrane region" description="Helical" evidence="7">
    <location>
        <begin position="184"/>
        <end position="205"/>
    </location>
</feature>
<name>A0A512BVN0_9HYPH</name>
<dbReference type="EMBL" id="BJYU01000053">
    <property type="protein sequence ID" value="GEO16026.1"/>
    <property type="molecule type" value="Genomic_DNA"/>
</dbReference>
<dbReference type="RefSeq" id="WP_210207504.1">
    <property type="nucleotide sequence ID" value="NZ_QOIO01000042.1"/>
</dbReference>
<evidence type="ECO:0000256" key="8">
    <source>
        <dbReference type="SAM" id="MobiDB-lite"/>
    </source>
</evidence>
<evidence type="ECO:0000256" key="7">
    <source>
        <dbReference type="RuleBase" id="RU363032"/>
    </source>
</evidence>
<dbReference type="Proteomes" id="UP000321085">
    <property type="component" value="Unassembled WGS sequence"/>
</dbReference>
<dbReference type="Pfam" id="PF00528">
    <property type="entry name" value="BPD_transp_1"/>
    <property type="match status" value="1"/>
</dbReference>
<feature type="transmembrane region" description="Helical" evidence="7">
    <location>
        <begin position="98"/>
        <end position="125"/>
    </location>
</feature>
<feature type="region of interest" description="Disordered" evidence="8">
    <location>
        <begin position="1"/>
        <end position="28"/>
    </location>
</feature>
<keyword evidence="6 7" id="KW-0472">Membrane</keyword>
<organism evidence="10 11">
    <name type="scientific">Microvirga aerophila</name>
    <dbReference type="NCBI Taxonomy" id="670291"/>
    <lineage>
        <taxon>Bacteria</taxon>
        <taxon>Pseudomonadati</taxon>
        <taxon>Pseudomonadota</taxon>
        <taxon>Alphaproteobacteria</taxon>
        <taxon>Hyphomicrobiales</taxon>
        <taxon>Methylobacteriaceae</taxon>
        <taxon>Microvirga</taxon>
    </lineage>
</organism>
<keyword evidence="4 7" id="KW-0812">Transmembrane</keyword>
<evidence type="ECO:0000256" key="2">
    <source>
        <dbReference type="ARBA" id="ARBA00022448"/>
    </source>
</evidence>
<evidence type="ECO:0000256" key="4">
    <source>
        <dbReference type="ARBA" id="ARBA00022692"/>
    </source>
</evidence>
<dbReference type="GO" id="GO:0005886">
    <property type="term" value="C:plasma membrane"/>
    <property type="evidence" value="ECO:0007669"/>
    <property type="project" value="UniProtKB-SubCell"/>
</dbReference>
<dbReference type="PROSITE" id="PS50928">
    <property type="entry name" value="ABC_TM1"/>
    <property type="match status" value="1"/>
</dbReference>
<evidence type="ECO:0000259" key="9">
    <source>
        <dbReference type="PROSITE" id="PS50928"/>
    </source>
</evidence>
<feature type="transmembrane region" description="Helical" evidence="7">
    <location>
        <begin position="37"/>
        <end position="59"/>
    </location>
</feature>
<keyword evidence="5 7" id="KW-1133">Transmembrane helix</keyword>
<dbReference type="CDD" id="cd06261">
    <property type="entry name" value="TM_PBP2"/>
    <property type="match status" value="1"/>
</dbReference>
<evidence type="ECO:0000313" key="10">
    <source>
        <dbReference type="EMBL" id="GEO16026.1"/>
    </source>
</evidence>
<accession>A0A512BVN0</accession>
<evidence type="ECO:0000313" key="11">
    <source>
        <dbReference type="Proteomes" id="UP000321085"/>
    </source>
</evidence>
<evidence type="ECO:0000256" key="6">
    <source>
        <dbReference type="ARBA" id="ARBA00023136"/>
    </source>
</evidence>
<evidence type="ECO:0000256" key="5">
    <source>
        <dbReference type="ARBA" id="ARBA00022989"/>
    </source>
</evidence>
<dbReference type="InterPro" id="IPR035906">
    <property type="entry name" value="MetI-like_sf"/>
</dbReference>
<dbReference type="PANTHER" id="PTHR43744:SF12">
    <property type="entry name" value="ABC TRANSPORTER PERMEASE PROTEIN MG189-RELATED"/>
    <property type="match status" value="1"/>
</dbReference>
<keyword evidence="11" id="KW-1185">Reference proteome</keyword>
<feature type="transmembrane region" description="Helical" evidence="7">
    <location>
        <begin position="226"/>
        <end position="249"/>
    </location>
</feature>
<keyword evidence="2 7" id="KW-0813">Transport</keyword>
<feature type="domain" description="ABC transmembrane type-1" evidence="9">
    <location>
        <begin position="102"/>
        <end position="308"/>
    </location>
</feature>
<dbReference type="AlphaFoldDB" id="A0A512BVN0"/>
<comment type="similarity">
    <text evidence="7">Belongs to the binding-protein-dependent transport system permease family.</text>
</comment>
<gene>
    <name evidence="10" type="ORF">MAE02_37220</name>
</gene>
<proteinExistence type="inferred from homology"/>
<dbReference type="PANTHER" id="PTHR43744">
    <property type="entry name" value="ABC TRANSPORTER PERMEASE PROTEIN MG189-RELATED-RELATED"/>
    <property type="match status" value="1"/>
</dbReference>
<dbReference type="Gene3D" id="1.10.3720.10">
    <property type="entry name" value="MetI-like"/>
    <property type="match status" value="1"/>
</dbReference>
<feature type="transmembrane region" description="Helical" evidence="7">
    <location>
        <begin position="137"/>
        <end position="164"/>
    </location>
</feature>
<protein>
    <submittedName>
        <fullName evidence="10">Sugar ABC transporter permease</fullName>
    </submittedName>
</protein>
<dbReference type="SUPFAM" id="SSF161098">
    <property type="entry name" value="MetI-like"/>
    <property type="match status" value="1"/>
</dbReference>
<sequence length="323" mass="36254">MRMLSHKAKTAQADLPKPRDATNAGTTAAHARTGRKWAVWIVKYGILSLGAVIMILPFADMLIGALRTPVERLARPPVYWPAIPQWHNFIRAFTDLPMLAWLTNSVIVTGAITVVQLVTSALAGFALAKYRFRGQNLILRIVLVAQIFPFFLFIIPMFFILRYWPFAGGNDWLGQGGTGLLDSYLALILPFAVSWYGVFLMRQFMLTVPDELLDAARIDGASEFGLFWRIALPLVRPGMVTLGLLVWIYHWNEVIWTMTVTRAAPELQTVTVGIQLLRSEFFDERNQSLQQAALAVSVIPVIVLFLCLQRFYVRGLSMGSLKG</sequence>
<dbReference type="InterPro" id="IPR000515">
    <property type="entry name" value="MetI-like"/>
</dbReference>
<reference evidence="10 11" key="1">
    <citation type="submission" date="2019-07" db="EMBL/GenBank/DDBJ databases">
        <title>Whole genome shotgun sequence of Microvirga aerophila NBRC 106136.</title>
        <authorList>
            <person name="Hosoyama A."/>
            <person name="Uohara A."/>
            <person name="Ohji S."/>
            <person name="Ichikawa N."/>
        </authorList>
    </citation>
    <scope>NUCLEOTIDE SEQUENCE [LARGE SCALE GENOMIC DNA]</scope>
    <source>
        <strain evidence="10 11">NBRC 106136</strain>
    </source>
</reference>
<keyword evidence="3" id="KW-1003">Cell membrane</keyword>
<evidence type="ECO:0000256" key="3">
    <source>
        <dbReference type="ARBA" id="ARBA00022475"/>
    </source>
</evidence>
<dbReference type="GO" id="GO:0055085">
    <property type="term" value="P:transmembrane transport"/>
    <property type="evidence" value="ECO:0007669"/>
    <property type="project" value="InterPro"/>
</dbReference>